<dbReference type="GO" id="GO:0004674">
    <property type="term" value="F:protein serine/threonine kinase activity"/>
    <property type="evidence" value="ECO:0007669"/>
    <property type="project" value="UniProtKB-KW"/>
</dbReference>
<evidence type="ECO:0000256" key="12">
    <source>
        <dbReference type="PROSITE-ProRule" id="PRU10141"/>
    </source>
</evidence>
<dbReference type="PROSITE" id="PS50011">
    <property type="entry name" value="PROTEIN_KINASE_DOM"/>
    <property type="match status" value="1"/>
</dbReference>
<feature type="region of interest" description="Disordered" evidence="14">
    <location>
        <begin position="1352"/>
        <end position="1401"/>
    </location>
</feature>
<dbReference type="InterPro" id="IPR011009">
    <property type="entry name" value="Kinase-like_dom_sf"/>
</dbReference>
<evidence type="ECO:0000256" key="3">
    <source>
        <dbReference type="ARBA" id="ARBA00022679"/>
    </source>
</evidence>
<dbReference type="PANTHER" id="PTHR34121:SF1">
    <property type="entry name" value="FILAMIN-A-INTERACTING PROTEIN 1"/>
    <property type="match status" value="1"/>
</dbReference>
<evidence type="ECO:0000256" key="11">
    <source>
        <dbReference type="ARBA" id="ARBA00023180"/>
    </source>
</evidence>
<evidence type="ECO:0000256" key="5">
    <source>
        <dbReference type="ARBA" id="ARBA00022729"/>
    </source>
</evidence>
<dbReference type="InterPro" id="IPR001245">
    <property type="entry name" value="Ser-Thr/Tyr_kinase_cat_dom"/>
</dbReference>
<dbReference type="PROSITE" id="PS00108">
    <property type="entry name" value="PROTEIN_KINASE_ST"/>
    <property type="match status" value="1"/>
</dbReference>
<dbReference type="SMART" id="SM00220">
    <property type="entry name" value="S_TKc"/>
    <property type="match status" value="1"/>
</dbReference>
<keyword evidence="4 15" id="KW-0812">Transmembrane</keyword>
<dbReference type="InterPro" id="IPR000719">
    <property type="entry name" value="Prot_kinase_dom"/>
</dbReference>
<evidence type="ECO:0000256" key="4">
    <source>
        <dbReference type="ARBA" id="ARBA00022692"/>
    </source>
</evidence>
<dbReference type="Gene3D" id="1.10.510.10">
    <property type="entry name" value="Transferase(Phosphotransferase) domain 1"/>
    <property type="match status" value="1"/>
</dbReference>
<feature type="compositionally biased region" description="Basic and acidic residues" evidence="14">
    <location>
        <begin position="1381"/>
        <end position="1399"/>
    </location>
</feature>
<keyword evidence="6 12" id="KW-0547">Nucleotide-binding</keyword>
<evidence type="ECO:0000256" key="1">
    <source>
        <dbReference type="ARBA" id="ARBA00004479"/>
    </source>
</evidence>
<dbReference type="PROSITE" id="PS00107">
    <property type="entry name" value="PROTEIN_KINASE_ATP"/>
    <property type="match status" value="1"/>
</dbReference>
<evidence type="ECO:0000259" key="16">
    <source>
        <dbReference type="PROSITE" id="PS50011"/>
    </source>
</evidence>
<name>A0A2P5YD33_GOSBA</name>
<dbReference type="FunFam" id="3.30.200.20:FF:000039">
    <property type="entry name" value="receptor-like protein kinase FERONIA"/>
    <property type="match status" value="1"/>
</dbReference>
<feature type="coiled-coil region" evidence="13">
    <location>
        <begin position="1117"/>
        <end position="1158"/>
    </location>
</feature>
<evidence type="ECO:0000313" key="18">
    <source>
        <dbReference type="Proteomes" id="UP000239757"/>
    </source>
</evidence>
<dbReference type="FunFam" id="1.10.510.10:FF:000252">
    <property type="entry name" value="Receptor-like protein kinase FERONIA"/>
    <property type="match status" value="1"/>
</dbReference>
<dbReference type="FunFam" id="2.60.120.430:FF:000001">
    <property type="entry name" value="Receptor-like protein kinase FERONIA"/>
    <property type="match status" value="1"/>
</dbReference>
<gene>
    <name evidence="17" type="ORF">GOBAR_AA07054</name>
</gene>
<dbReference type="PANTHER" id="PTHR34121">
    <property type="entry name" value="MYOSIN-11"/>
    <property type="match status" value="1"/>
</dbReference>
<feature type="compositionally biased region" description="Polar residues" evidence="14">
    <location>
        <begin position="707"/>
        <end position="726"/>
    </location>
</feature>
<dbReference type="SUPFAM" id="SSF56112">
    <property type="entry name" value="Protein kinase-like (PK-like)"/>
    <property type="match status" value="1"/>
</dbReference>
<dbReference type="GO" id="GO:0005524">
    <property type="term" value="F:ATP binding"/>
    <property type="evidence" value="ECO:0007669"/>
    <property type="project" value="UniProtKB-UniRule"/>
</dbReference>
<keyword evidence="5" id="KW-0732">Signal</keyword>
<feature type="region of interest" description="Disordered" evidence="14">
    <location>
        <begin position="693"/>
        <end position="726"/>
    </location>
</feature>
<evidence type="ECO:0000256" key="13">
    <source>
        <dbReference type="SAM" id="Coils"/>
    </source>
</evidence>
<dbReference type="Proteomes" id="UP000239757">
    <property type="component" value="Unassembled WGS sequence"/>
</dbReference>
<keyword evidence="11" id="KW-0325">Glycoprotein</keyword>
<dbReference type="Gene3D" id="3.30.200.20">
    <property type="entry name" value="Phosphorylase Kinase, domain 1"/>
    <property type="match status" value="1"/>
</dbReference>
<dbReference type="InterPro" id="IPR017441">
    <property type="entry name" value="Protein_kinase_ATP_BS"/>
</dbReference>
<evidence type="ECO:0000256" key="9">
    <source>
        <dbReference type="ARBA" id="ARBA00022989"/>
    </source>
</evidence>
<feature type="compositionally biased region" description="Basic and acidic residues" evidence="14">
    <location>
        <begin position="1352"/>
        <end position="1365"/>
    </location>
</feature>
<reference evidence="17 18" key="1">
    <citation type="submission" date="2015-01" db="EMBL/GenBank/DDBJ databases">
        <title>Genome of allotetraploid Gossypium barbadense reveals genomic plasticity and fiber elongation in cotton evolution.</title>
        <authorList>
            <person name="Chen X."/>
            <person name="Liu X."/>
            <person name="Zhao B."/>
            <person name="Zheng H."/>
            <person name="Hu Y."/>
            <person name="Lu G."/>
            <person name="Yang C."/>
            <person name="Chen J."/>
            <person name="Shan C."/>
            <person name="Zhang L."/>
            <person name="Zhou Y."/>
            <person name="Wang L."/>
            <person name="Guo W."/>
            <person name="Bai Y."/>
            <person name="Ruan J."/>
            <person name="Shangguan X."/>
            <person name="Mao Y."/>
            <person name="Jiang J."/>
            <person name="Zhu Y."/>
            <person name="Lei J."/>
            <person name="Kang H."/>
            <person name="Chen S."/>
            <person name="He X."/>
            <person name="Wang R."/>
            <person name="Wang Y."/>
            <person name="Chen J."/>
            <person name="Wang L."/>
            <person name="Yu S."/>
            <person name="Wang B."/>
            <person name="Wei J."/>
            <person name="Song S."/>
            <person name="Lu X."/>
            <person name="Gao Z."/>
            <person name="Gu W."/>
            <person name="Deng X."/>
            <person name="Ma D."/>
            <person name="Wang S."/>
            <person name="Liang W."/>
            <person name="Fang L."/>
            <person name="Cai C."/>
            <person name="Zhu X."/>
            <person name="Zhou B."/>
            <person name="Zhang Y."/>
            <person name="Chen Z."/>
            <person name="Xu S."/>
            <person name="Zhu R."/>
            <person name="Wang S."/>
            <person name="Zhang T."/>
            <person name="Zhao G."/>
        </authorList>
    </citation>
    <scope>NUCLEOTIDE SEQUENCE [LARGE SCALE GENOMIC DNA]</scope>
    <source>
        <strain evidence="18">cv. Xinhai21</strain>
        <tissue evidence="17">Leaf</tissue>
    </source>
</reference>
<dbReference type="CDD" id="cd14066">
    <property type="entry name" value="STKc_IRAK"/>
    <property type="match status" value="1"/>
</dbReference>
<evidence type="ECO:0000256" key="6">
    <source>
        <dbReference type="ARBA" id="ARBA00022741"/>
    </source>
</evidence>
<dbReference type="InterPro" id="IPR024788">
    <property type="entry name" value="Malectin-like_Carb-bd_dom"/>
</dbReference>
<dbReference type="InterPro" id="IPR008271">
    <property type="entry name" value="Ser/Thr_kinase_AS"/>
</dbReference>
<accession>A0A2P5YD33</accession>
<feature type="binding site" evidence="12">
    <location>
        <position position="442"/>
    </location>
    <ligand>
        <name>ATP</name>
        <dbReference type="ChEBI" id="CHEBI:30616"/>
    </ligand>
</feature>
<keyword evidence="10 15" id="KW-0472">Membrane</keyword>
<protein>
    <recommendedName>
        <fullName evidence="16">Protein kinase domain-containing protein</fullName>
    </recommendedName>
</protein>
<feature type="domain" description="Protein kinase" evidence="16">
    <location>
        <begin position="414"/>
        <end position="687"/>
    </location>
</feature>
<feature type="transmembrane region" description="Helical" evidence="15">
    <location>
        <begin position="7"/>
        <end position="26"/>
    </location>
</feature>
<evidence type="ECO:0000256" key="10">
    <source>
        <dbReference type="ARBA" id="ARBA00023136"/>
    </source>
</evidence>
<keyword evidence="2" id="KW-0723">Serine/threonine-protein kinase</keyword>
<dbReference type="EMBL" id="KZ663341">
    <property type="protein sequence ID" value="PPS13523.1"/>
    <property type="molecule type" value="Genomic_DNA"/>
</dbReference>
<dbReference type="FunFam" id="2.60.120.430:FF:000005">
    <property type="entry name" value="Putative receptor-like protein kinase"/>
    <property type="match status" value="1"/>
</dbReference>
<keyword evidence="3" id="KW-0808">Transferase</keyword>
<dbReference type="OrthoDB" id="640180at2759"/>
<comment type="subcellular location">
    <subcellularLocation>
        <location evidence="1">Membrane</location>
        <topology evidence="1">Single-pass type I membrane protein</topology>
    </subcellularLocation>
</comment>
<keyword evidence="9 15" id="KW-1133">Transmembrane helix</keyword>
<keyword evidence="13" id="KW-0175">Coiled coil</keyword>
<evidence type="ECO:0000256" key="7">
    <source>
        <dbReference type="ARBA" id="ARBA00022777"/>
    </source>
</evidence>
<keyword evidence="7" id="KW-0418">Kinase</keyword>
<sequence length="1558" mass="175428">MDNPGNFGFIIWILSIYGLLHLSLGFNPVDNYLIDCGSIKNISVGDRIFQADNSTSSYNLSTTHQIFAISSSNSNPTSLYYDSPLYQTARIFNATSHYSFPIKQQGRHWIRLHFFAYVFEKFDMKKAKFSVFAQNFTLLREAQMGDGYIVKEYCLNITSNKLVLTFRPAVNSFAFINGLEVFSVPDNLFPEEVRTIDLQGGNKSLQEQALETVARVDMGNTTVLPQNDTLWRLWISDNAYLIHNNLGSSVSNVSAVNFTEVTEDIAPASVYGTATILNSSDPNLNANLTWTFDVNPGFDYLVRLHFCNIMNEPTQQAIFLEIFIDSRHAGHLDLGSRTSDVFGAPYFMDVCTRVSGSTKLNVSVGPSKLNNPTVILNGLEIMKINDARGSLDVPDPNDWLSISFLAILEATDNFSENLVIGVGGFGKVYRGILKDETEVAVKRGTPQSNQGLAEFRTEIEMLSQFRHRHLVSLIGYCDEQDEMIIIYEYMENGTLKNHLYGSNLPSLSWRQRLEICIGSAKGLHYLHTGSAKAIIHRDVKSANILLDKHFMAKVADFGLSKTGPDIDQTHVSTAVKGSFGYLDPEYLTRQQLTEKSDVYSFGVVLLEVLSGRAVIDPSLPREKANLLEWGMKSYRSGKLEEIVDPCLVGQVKLDCLRKLWDIIEKCLAENGICRPSMGEVLWNLEYALQLQENEERSNQNNEHSSHISRVSTSETSRQFSRASSGVNDDELAGISMSKMFAEMVRQERPRRERERNEMSWLRTAVNKAVEVGNKNNLTRNFRNYADTVVHHAGQAVAEGAKLLQDRIASRNVRSVKQTVKRLEEAAISCRGSERVMLLRSWLIALKEIEKLASSSSEGSQKSLGQILASKDERENPKRTSMVLYYDSDIGGAPMDFREVFLQSQALEGITVSMICYLSAGVSWILHIIEAPNDEEISLLLEMFGLCLTGGKEIHNAIVSSIQDLATAFSSYQDEVLVKREELLQFAQSAITGLKIRADLVRMESEASDLKKKLDQMSTLLKLPKGGHDNASETTTEATIEDLKVALAEIRIRSTLEGILQKKKLAVNNGDSPEIHAQKVDKLKVLSESLANSSIKAEKRISDHLQKEEALTVRVVKANEADEREKEIVAEISELEKQRDQLEAELKKVHISLVAANARLHNVREERDHFYEANDQIVAHLKTKVEDELSKSISACKVEAKVLHTWINFLEDTWLLQSSYVETKNKQVIEELERHEDYFVNFAITLLSAYKKELGPSISRISKFVENLKKLSESARNDDSKESNPRKHLEEEYLGYETKIITIFSVVENLREHFNAKHGTTSRKDDPKVKGLFDDIEKLRVEFETIERPILEMETPKVDSPNERPLEILSPHPPLESTLPKLDTKENPKTQPKPDTKENPETQPVLDAAAELAKLESEFGKVNQDYTSEEIGDWEFDELERGLISGDSASALRKSKFKADVKDSAFSSKNIWDRWMKQEAVVNPMKTTSSALKKVFFTFAGGMPGNSVPHVKLSVKSYPNLRVFHLHNLFQMEMVSLWPSLSKALLCQLPPESKSFPPS</sequence>
<evidence type="ECO:0000256" key="14">
    <source>
        <dbReference type="SAM" id="MobiDB-lite"/>
    </source>
</evidence>
<dbReference type="Pfam" id="PF12819">
    <property type="entry name" value="Malectin_like"/>
    <property type="match status" value="1"/>
</dbReference>
<evidence type="ECO:0000256" key="2">
    <source>
        <dbReference type="ARBA" id="ARBA00022527"/>
    </source>
</evidence>
<proteinExistence type="predicted"/>
<dbReference type="Pfam" id="PF07714">
    <property type="entry name" value="PK_Tyr_Ser-Thr"/>
    <property type="match status" value="1"/>
</dbReference>
<dbReference type="Gene3D" id="2.60.120.430">
    <property type="entry name" value="Galactose-binding lectin"/>
    <property type="match status" value="2"/>
</dbReference>
<evidence type="ECO:0000256" key="8">
    <source>
        <dbReference type="ARBA" id="ARBA00022840"/>
    </source>
</evidence>
<organism evidence="17 18">
    <name type="scientific">Gossypium barbadense</name>
    <name type="common">Sea Island cotton</name>
    <name type="synonym">Hibiscus barbadensis</name>
    <dbReference type="NCBI Taxonomy" id="3634"/>
    <lineage>
        <taxon>Eukaryota</taxon>
        <taxon>Viridiplantae</taxon>
        <taxon>Streptophyta</taxon>
        <taxon>Embryophyta</taxon>
        <taxon>Tracheophyta</taxon>
        <taxon>Spermatophyta</taxon>
        <taxon>Magnoliopsida</taxon>
        <taxon>eudicotyledons</taxon>
        <taxon>Gunneridae</taxon>
        <taxon>Pentapetalae</taxon>
        <taxon>rosids</taxon>
        <taxon>malvids</taxon>
        <taxon>Malvales</taxon>
        <taxon>Malvaceae</taxon>
        <taxon>Malvoideae</taxon>
        <taxon>Gossypium</taxon>
    </lineage>
</organism>
<evidence type="ECO:0000256" key="15">
    <source>
        <dbReference type="SAM" id="Phobius"/>
    </source>
</evidence>
<keyword evidence="8 12" id="KW-0067">ATP-binding</keyword>
<evidence type="ECO:0000313" key="17">
    <source>
        <dbReference type="EMBL" id="PPS13523.1"/>
    </source>
</evidence>
<dbReference type="GO" id="GO:0016020">
    <property type="term" value="C:membrane"/>
    <property type="evidence" value="ECO:0007669"/>
    <property type="project" value="UniProtKB-SubCell"/>
</dbReference>